<dbReference type="InterPro" id="IPR000719">
    <property type="entry name" value="Prot_kinase_dom"/>
</dbReference>
<dbReference type="GO" id="GO:0004674">
    <property type="term" value="F:protein serine/threonine kinase activity"/>
    <property type="evidence" value="ECO:0007669"/>
    <property type="project" value="UniProtKB-KW"/>
</dbReference>
<dbReference type="CDD" id="cd14014">
    <property type="entry name" value="STKc_PknB_like"/>
    <property type="match status" value="1"/>
</dbReference>
<dbReference type="Pfam" id="PF10399">
    <property type="entry name" value="UCR_Fe-S_N"/>
    <property type="match status" value="1"/>
</dbReference>
<dbReference type="EMBL" id="QKYN01000199">
    <property type="protein sequence ID" value="RAG80757.1"/>
    <property type="molecule type" value="Genomic_DNA"/>
</dbReference>
<dbReference type="PROSITE" id="PS00108">
    <property type="entry name" value="PROTEIN_KINASE_ST"/>
    <property type="match status" value="1"/>
</dbReference>
<dbReference type="GO" id="GO:0005524">
    <property type="term" value="F:ATP binding"/>
    <property type="evidence" value="ECO:0007669"/>
    <property type="project" value="UniProtKB-UniRule"/>
</dbReference>
<dbReference type="Pfam" id="PF00069">
    <property type="entry name" value="Pkinase"/>
    <property type="match status" value="1"/>
</dbReference>
<dbReference type="RefSeq" id="WP_111507536.1">
    <property type="nucleotide sequence ID" value="NZ_QKYN01000199.1"/>
</dbReference>
<dbReference type="Gene3D" id="1.10.510.10">
    <property type="entry name" value="Transferase(Phosphotransferase) domain 1"/>
    <property type="match status" value="1"/>
</dbReference>
<keyword evidence="2" id="KW-0808">Transferase</keyword>
<dbReference type="PROSITE" id="PS50011">
    <property type="entry name" value="PROTEIN_KINASE_DOM"/>
    <property type="match status" value="1"/>
</dbReference>
<dbReference type="InterPro" id="IPR008271">
    <property type="entry name" value="Ser/Thr_kinase_AS"/>
</dbReference>
<evidence type="ECO:0000256" key="1">
    <source>
        <dbReference type="ARBA" id="ARBA00010062"/>
    </source>
</evidence>
<dbReference type="SMART" id="SM00220">
    <property type="entry name" value="S_TKc"/>
    <property type="match status" value="1"/>
</dbReference>
<dbReference type="InterPro" id="IPR011009">
    <property type="entry name" value="Kinase-like_dom_sf"/>
</dbReference>
<keyword evidence="10" id="KW-1185">Reference proteome</keyword>
<dbReference type="Gene3D" id="3.30.200.20">
    <property type="entry name" value="Phosphorylase Kinase, domain 1"/>
    <property type="match status" value="1"/>
</dbReference>
<name>A0A2X0I852_9ACTN</name>
<evidence type="ECO:0000313" key="9">
    <source>
        <dbReference type="EMBL" id="RAG80757.1"/>
    </source>
</evidence>
<protein>
    <submittedName>
        <fullName evidence="9">Serine/threonine protein kinase</fullName>
    </submittedName>
</protein>
<keyword evidence="9" id="KW-0723">Serine/threonine-protein kinase</keyword>
<dbReference type="Pfam" id="PF13458">
    <property type="entry name" value="Peripla_BP_6"/>
    <property type="match status" value="1"/>
</dbReference>
<evidence type="ECO:0000256" key="3">
    <source>
        <dbReference type="ARBA" id="ARBA00022729"/>
    </source>
</evidence>
<dbReference type="Gene3D" id="3.40.50.2300">
    <property type="match status" value="2"/>
</dbReference>
<dbReference type="PROSITE" id="PS00107">
    <property type="entry name" value="PROTEIN_KINASE_ATP"/>
    <property type="match status" value="1"/>
</dbReference>
<keyword evidence="3" id="KW-0732">Signal</keyword>
<dbReference type="SUPFAM" id="SSF53822">
    <property type="entry name" value="Periplasmic binding protein-like I"/>
    <property type="match status" value="1"/>
</dbReference>
<organism evidence="9 10">
    <name type="scientific">Streptacidiphilus pinicola</name>
    <dbReference type="NCBI Taxonomy" id="2219663"/>
    <lineage>
        <taxon>Bacteria</taxon>
        <taxon>Bacillati</taxon>
        <taxon>Actinomycetota</taxon>
        <taxon>Actinomycetes</taxon>
        <taxon>Kitasatosporales</taxon>
        <taxon>Streptomycetaceae</taxon>
        <taxon>Streptacidiphilus</taxon>
    </lineage>
</organism>
<dbReference type="InterPro" id="IPR028081">
    <property type="entry name" value="Leu-bd"/>
</dbReference>
<keyword evidence="6 7" id="KW-0067">ATP-binding</keyword>
<dbReference type="GO" id="GO:0008121">
    <property type="term" value="F:quinol-cytochrome-c reductase activity"/>
    <property type="evidence" value="ECO:0007669"/>
    <property type="project" value="InterPro"/>
</dbReference>
<evidence type="ECO:0000313" key="10">
    <source>
        <dbReference type="Proteomes" id="UP000248889"/>
    </source>
</evidence>
<sequence length="684" mass="71262">MRPLGAGDPRTVGGNRLLARIGAGGMGVVYLARAQDGTLVALKVIRAEHAADAEFRARFRREAQAAARLDGRWTAPVTAADPEAVEPWIATAFVPGPSLSEIVAVHGPLPAETVRALGARLAEALAAVHAAGLVHRDLKPGNVLLALDGPRLIDFGIARASGATALTETDVVIGTPGYLSPEQARGRAEPVGPPSDVFSLGCLLAYAATGRSPFAGHVAAVAVFRVVHEEADLSAIADDSLRPLVARCLAKAPAERPSASELRTGLGDFDTDDWLPPSLPALIAERSARVLDLPEPEPLAAADAPEDLPPSAPSRRRFLYLGASTGAAAVGAATAAWLTRGGSPPQAVARPSRTVAVHADLKGPGAELGSAVVNGVKVAVAEHNARADRAFDLVLQVRNDSGNGDAAKAVAQQLVADPRVSAVIGPTSDATALKAAEVYNPARLPMVTAWAGTTLLYDAVSATAPAVFQIRPANEFIGAVFVRYLSQDPSVTHVVLVTDGTSDYSYRLGQSMRDLPPRIARDTHDIAEGVAAFADRAQAVVYTGESPEHAAALASELRKAGFSGTVVAGEPAFSDTAPDGWVFVTTFANPDASFAKRYGGDHVPHGAAEAYDALGLVAAGLTRAGSAATVDRGTLAHWLRTFPYQGITRTFRFVDGGVIDYHSGFYLWRIRGGSPTFLEAVTLR</sequence>
<evidence type="ECO:0000256" key="2">
    <source>
        <dbReference type="ARBA" id="ARBA00022679"/>
    </source>
</evidence>
<evidence type="ECO:0000256" key="5">
    <source>
        <dbReference type="ARBA" id="ARBA00022777"/>
    </source>
</evidence>
<keyword evidence="5 9" id="KW-0418">Kinase</keyword>
<accession>A0A2X0I852</accession>
<evidence type="ECO:0000259" key="8">
    <source>
        <dbReference type="PROSITE" id="PS50011"/>
    </source>
</evidence>
<gene>
    <name evidence="9" type="ORF">DN069_36390</name>
</gene>
<dbReference type="OrthoDB" id="9762169at2"/>
<evidence type="ECO:0000256" key="4">
    <source>
        <dbReference type="ARBA" id="ARBA00022741"/>
    </source>
</evidence>
<dbReference type="Proteomes" id="UP000248889">
    <property type="component" value="Unassembled WGS sequence"/>
</dbReference>
<dbReference type="PANTHER" id="PTHR43289">
    <property type="entry name" value="MITOGEN-ACTIVATED PROTEIN KINASE KINASE KINASE 20-RELATED"/>
    <property type="match status" value="1"/>
</dbReference>
<dbReference type="InterPro" id="IPR028082">
    <property type="entry name" value="Peripla_BP_I"/>
</dbReference>
<comment type="similarity">
    <text evidence="1">Belongs to the leucine-binding protein family.</text>
</comment>
<feature type="binding site" evidence="7">
    <location>
        <position position="43"/>
    </location>
    <ligand>
        <name>ATP</name>
        <dbReference type="ChEBI" id="CHEBI:30616"/>
    </ligand>
</feature>
<dbReference type="InterPro" id="IPR019470">
    <property type="entry name" value="Ubiq_cytC_Rdtase_Fe-S_su_TAT"/>
</dbReference>
<dbReference type="InterPro" id="IPR017441">
    <property type="entry name" value="Protein_kinase_ATP_BS"/>
</dbReference>
<proteinExistence type="inferred from homology"/>
<evidence type="ECO:0000256" key="6">
    <source>
        <dbReference type="ARBA" id="ARBA00022840"/>
    </source>
</evidence>
<feature type="domain" description="Protein kinase" evidence="8">
    <location>
        <begin position="15"/>
        <end position="275"/>
    </location>
</feature>
<dbReference type="AlphaFoldDB" id="A0A2X0I852"/>
<comment type="caution">
    <text evidence="9">The sequence shown here is derived from an EMBL/GenBank/DDBJ whole genome shotgun (WGS) entry which is preliminary data.</text>
</comment>
<evidence type="ECO:0000256" key="7">
    <source>
        <dbReference type="PROSITE-ProRule" id="PRU10141"/>
    </source>
</evidence>
<dbReference type="SUPFAM" id="SSF56112">
    <property type="entry name" value="Protein kinase-like (PK-like)"/>
    <property type="match status" value="1"/>
</dbReference>
<dbReference type="PANTHER" id="PTHR43289:SF34">
    <property type="entry name" value="SERINE_THREONINE-PROTEIN KINASE YBDM-RELATED"/>
    <property type="match status" value="1"/>
</dbReference>
<reference evidence="9 10" key="1">
    <citation type="submission" date="2018-06" db="EMBL/GenBank/DDBJ databases">
        <title>Streptacidiphilus pinicola sp. nov., isolated from pine grove soil.</title>
        <authorList>
            <person name="Roh S.G."/>
            <person name="Park S."/>
            <person name="Kim M.-K."/>
            <person name="Yun B.-R."/>
            <person name="Park J."/>
            <person name="Kim M.J."/>
            <person name="Kim Y.S."/>
            <person name="Kim S.B."/>
        </authorList>
    </citation>
    <scope>NUCLEOTIDE SEQUENCE [LARGE SCALE GENOMIC DNA]</scope>
    <source>
        <strain evidence="9 10">MMS16-CNU450</strain>
    </source>
</reference>
<keyword evidence="4 7" id="KW-0547">Nucleotide-binding</keyword>